<evidence type="ECO:0000313" key="2">
    <source>
        <dbReference type="EMBL" id="EDM28417.1"/>
    </source>
</evidence>
<dbReference type="CDD" id="cd14014">
    <property type="entry name" value="STKc_PknB_like"/>
    <property type="match status" value="1"/>
</dbReference>
<dbReference type="SMART" id="SM00220">
    <property type="entry name" value="S_TKc"/>
    <property type="match status" value="1"/>
</dbReference>
<dbReference type="GO" id="GO:0005737">
    <property type="term" value="C:cytoplasm"/>
    <property type="evidence" value="ECO:0007669"/>
    <property type="project" value="TreeGrafter"/>
</dbReference>
<name>A6DIY1_9BACT</name>
<keyword evidence="3" id="KW-1185">Reference proteome</keyword>
<evidence type="ECO:0000313" key="3">
    <source>
        <dbReference type="Proteomes" id="UP000004947"/>
    </source>
</evidence>
<dbReference type="GO" id="GO:0005524">
    <property type="term" value="F:ATP binding"/>
    <property type="evidence" value="ECO:0007669"/>
    <property type="project" value="InterPro"/>
</dbReference>
<dbReference type="eggNOG" id="COG0515">
    <property type="taxonomic scope" value="Bacteria"/>
</dbReference>
<dbReference type="PROSITE" id="PS50011">
    <property type="entry name" value="PROTEIN_KINASE_DOM"/>
    <property type="match status" value="1"/>
</dbReference>
<proteinExistence type="predicted"/>
<organism evidence="2 3">
    <name type="scientific">Lentisphaera araneosa HTCC2155</name>
    <dbReference type="NCBI Taxonomy" id="313628"/>
    <lineage>
        <taxon>Bacteria</taxon>
        <taxon>Pseudomonadati</taxon>
        <taxon>Lentisphaerota</taxon>
        <taxon>Lentisphaeria</taxon>
        <taxon>Lentisphaerales</taxon>
        <taxon>Lentisphaeraceae</taxon>
        <taxon>Lentisphaera</taxon>
    </lineage>
</organism>
<sequence length="330" mass="38611">MEGYRTTALTEDELKRFEDGLAKCMTCHEWCDMEGYEPLREYECQSCGENVFMPMRITEFWLYDVTGEGGMGRVYMAQKYDDPKLYAIKLSDYTDECDFRFQSLLYEGDVVMSFEHPHIATAYRFGYKSGKAFLLMDYVPGYTLEQIAKGFEFSEVELYSWMKQLVDALRYMATTGFIYRDLKPQNVIVRGEKLTLVDFGLAIHKDEQEIDDDNLIGSPSYIPPERIKGIVEDERSDMYALGMVFYYVVNGQNYFDGPNEEIVEGHMHPYRYPIQELNDYLPEGLCILIDNLIAHEMEDRYQTYDELYNDICFLYDSAVEAEQEEVEVEA</sequence>
<dbReference type="InterPro" id="IPR008271">
    <property type="entry name" value="Ser/Thr_kinase_AS"/>
</dbReference>
<dbReference type="RefSeq" id="WP_007277857.1">
    <property type="nucleotide sequence ID" value="NZ_ABCK01000005.1"/>
</dbReference>
<comment type="caution">
    <text evidence="2">The sequence shown here is derived from an EMBL/GenBank/DDBJ whole genome shotgun (WGS) entry which is preliminary data.</text>
</comment>
<protein>
    <submittedName>
        <fullName evidence="2">Serine/threonine protein kinase fused to TPR repeats domain</fullName>
    </submittedName>
</protein>
<dbReference type="PANTHER" id="PTHR24348">
    <property type="entry name" value="SERINE/THREONINE-PROTEIN KINASE UNC-51-RELATED"/>
    <property type="match status" value="1"/>
</dbReference>
<feature type="domain" description="Protein kinase" evidence="1">
    <location>
        <begin position="60"/>
        <end position="314"/>
    </location>
</feature>
<dbReference type="Proteomes" id="UP000004947">
    <property type="component" value="Unassembled WGS sequence"/>
</dbReference>
<dbReference type="PROSITE" id="PS00108">
    <property type="entry name" value="PROTEIN_KINASE_ST"/>
    <property type="match status" value="1"/>
</dbReference>
<dbReference type="STRING" id="313628.LNTAR_10891"/>
<keyword evidence="2" id="KW-0808">Transferase</keyword>
<dbReference type="EMBL" id="ABCK01000005">
    <property type="protein sequence ID" value="EDM28417.1"/>
    <property type="molecule type" value="Genomic_DNA"/>
</dbReference>
<dbReference type="PANTHER" id="PTHR24348:SF68">
    <property type="entry name" value="SERINE_THREONINE-PROTEIN KINASE ATG1C"/>
    <property type="match status" value="1"/>
</dbReference>
<dbReference type="GO" id="GO:0004674">
    <property type="term" value="F:protein serine/threonine kinase activity"/>
    <property type="evidence" value="ECO:0007669"/>
    <property type="project" value="UniProtKB-KW"/>
</dbReference>
<dbReference type="OrthoDB" id="9788659at2"/>
<reference evidence="2 3" key="1">
    <citation type="journal article" date="2010" name="J. Bacteriol.">
        <title>Genome sequence of Lentisphaera araneosa HTCC2155T, the type species of the order Lentisphaerales in the phylum Lentisphaerae.</title>
        <authorList>
            <person name="Thrash J.C."/>
            <person name="Cho J.C."/>
            <person name="Vergin K.L."/>
            <person name="Morris R.M."/>
            <person name="Giovannoni S.J."/>
        </authorList>
    </citation>
    <scope>NUCLEOTIDE SEQUENCE [LARGE SCALE GENOMIC DNA]</scope>
    <source>
        <strain evidence="2 3">HTCC2155</strain>
    </source>
</reference>
<evidence type="ECO:0000259" key="1">
    <source>
        <dbReference type="PROSITE" id="PS50011"/>
    </source>
</evidence>
<keyword evidence="2" id="KW-0418">Kinase</keyword>
<gene>
    <name evidence="2" type="ORF">LNTAR_10891</name>
</gene>
<dbReference type="Gene3D" id="1.10.510.10">
    <property type="entry name" value="Transferase(Phosphotransferase) domain 1"/>
    <property type="match status" value="1"/>
</dbReference>
<dbReference type="SUPFAM" id="SSF56112">
    <property type="entry name" value="Protein kinase-like (PK-like)"/>
    <property type="match status" value="1"/>
</dbReference>
<dbReference type="InterPro" id="IPR000719">
    <property type="entry name" value="Prot_kinase_dom"/>
</dbReference>
<dbReference type="InterPro" id="IPR011009">
    <property type="entry name" value="Kinase-like_dom_sf"/>
</dbReference>
<keyword evidence="2" id="KW-0723">Serine/threonine-protein kinase</keyword>
<accession>A6DIY1</accession>
<dbReference type="Pfam" id="PF00069">
    <property type="entry name" value="Pkinase"/>
    <property type="match status" value="1"/>
</dbReference>
<dbReference type="AlphaFoldDB" id="A6DIY1"/>
<dbReference type="InterPro" id="IPR045269">
    <property type="entry name" value="Atg1-like"/>
</dbReference>